<dbReference type="Pfam" id="PF00501">
    <property type="entry name" value="AMP-binding"/>
    <property type="match status" value="1"/>
</dbReference>
<dbReference type="Proteomes" id="UP000659698">
    <property type="component" value="Unassembled WGS sequence"/>
</dbReference>
<dbReference type="InterPro" id="IPR000873">
    <property type="entry name" value="AMP-dep_synth/lig_dom"/>
</dbReference>
<evidence type="ECO:0000256" key="2">
    <source>
        <dbReference type="ARBA" id="ARBA00022840"/>
    </source>
</evidence>
<comment type="caution">
    <text evidence="4">The sequence shown here is derived from an EMBL/GenBank/DDBJ whole genome shotgun (WGS) entry which is preliminary data.</text>
</comment>
<dbReference type="InterPro" id="IPR020845">
    <property type="entry name" value="AMP-binding_CS"/>
</dbReference>
<keyword evidence="5" id="KW-1185">Reference proteome</keyword>
<dbReference type="Pfam" id="PF23562">
    <property type="entry name" value="AMP-binding_C_3"/>
    <property type="match status" value="1"/>
</dbReference>
<organism evidence="4 5">
    <name type="scientific">Rufibacter sediminis</name>
    <dbReference type="NCBI Taxonomy" id="2762756"/>
    <lineage>
        <taxon>Bacteria</taxon>
        <taxon>Pseudomonadati</taxon>
        <taxon>Bacteroidota</taxon>
        <taxon>Cytophagia</taxon>
        <taxon>Cytophagales</taxon>
        <taxon>Hymenobacteraceae</taxon>
        <taxon>Rufibacter</taxon>
    </lineage>
</organism>
<dbReference type="Gene3D" id="3.40.50.12780">
    <property type="entry name" value="N-terminal domain of ligase-like"/>
    <property type="match status" value="1"/>
</dbReference>
<keyword evidence="2" id="KW-0067">ATP-binding</keyword>
<dbReference type="PANTHER" id="PTHR43272">
    <property type="entry name" value="LONG-CHAIN-FATTY-ACID--COA LIGASE"/>
    <property type="match status" value="1"/>
</dbReference>
<dbReference type="InterPro" id="IPR042099">
    <property type="entry name" value="ANL_N_sf"/>
</dbReference>
<evidence type="ECO:0000313" key="4">
    <source>
        <dbReference type="EMBL" id="MBC3541412.1"/>
    </source>
</evidence>
<evidence type="ECO:0000313" key="5">
    <source>
        <dbReference type="Proteomes" id="UP000659698"/>
    </source>
</evidence>
<reference evidence="4 5" key="1">
    <citation type="journal article" date="2019" name="Int. J. Syst. Evol. Microbiol.">
        <title>Rufibacter sediminis sp. nov., isolated from freshwater lake sediment.</title>
        <authorList>
            <person name="Qu J.H."/>
            <person name="Zhang L.J."/>
            <person name="Fu Y.H."/>
            <person name="Li H.F."/>
        </authorList>
    </citation>
    <scope>NUCLEOTIDE SEQUENCE [LARGE SCALE GENOMIC DNA]</scope>
    <source>
        <strain evidence="4 5">H-1</strain>
    </source>
</reference>
<protein>
    <submittedName>
        <fullName evidence="4">Long-chain fatty acid--CoA ligase</fullName>
    </submittedName>
</protein>
<evidence type="ECO:0000256" key="1">
    <source>
        <dbReference type="ARBA" id="ARBA00022741"/>
    </source>
</evidence>
<dbReference type="SUPFAM" id="SSF56801">
    <property type="entry name" value="Acetyl-CoA synthetase-like"/>
    <property type="match status" value="1"/>
</dbReference>
<keyword evidence="1" id="KW-0547">Nucleotide-binding</keyword>
<sequence>MRKEPTRLFDCLAYQLENYPLEDMLAAKENGEWRKYSTGEVQEKVNQLSAGLLAVGISRGDGSLEGRDKVTIISQNCPEWMLVDLAIQQVGAVSVPVYPNINQNELQFILQDAGIKMAFVGDAALYEKLKSLQPQLPELKAIYTFQPVEGASHWSELPLAVDAASQEQIESCRELVQETDLATILYTSGTTGTPKGVMLSHRNIVSNVFGSADIIQEIGVQGKRALSFLPLNHAFERMATYCLIYSGMAIYYAESQEKIALNLREVKPTLFTTVPRLLEKVYEGILAKGRELTSIKRSLFFWSLQLAERYEINQPLSLSYRLQLALADKLIFSKWREALGGEVKAIITGAAACQIRLLKVFTAAGIVIQEGYGLTEASPIISGNRYPEQNRMFGTVGPLLKGVAVRIAPDGEILCQGDNVMLGYYKRPDLTAEVMDGEWLRTGDIGTLVDGKFLKITDRKKELLKTSGGKYVAPQPIENKMVESDWIEQIMVVGEQQKFVGALVVPAFQALQEWYTSQGKPYPGDQAITQDKQIRALIGEAISQHNKNFNPVEQVKKFVLMPCRWTIENGELTPTLKLKRKAIIEKYKELIGTMYKEVNSSFLKPS</sequence>
<gene>
    <name evidence="4" type="ORF">H7U12_17085</name>
</gene>
<evidence type="ECO:0000259" key="3">
    <source>
        <dbReference type="Pfam" id="PF00501"/>
    </source>
</evidence>
<name>A0ABR6VW47_9BACT</name>
<dbReference type="CDD" id="cd05907">
    <property type="entry name" value="VL_LC_FACS_like"/>
    <property type="match status" value="1"/>
</dbReference>
<feature type="domain" description="AMP-dependent synthetase/ligase" evidence="3">
    <location>
        <begin position="25"/>
        <end position="425"/>
    </location>
</feature>
<dbReference type="PROSITE" id="PS00455">
    <property type="entry name" value="AMP_BINDING"/>
    <property type="match status" value="1"/>
</dbReference>
<dbReference type="GO" id="GO:0016874">
    <property type="term" value="F:ligase activity"/>
    <property type="evidence" value="ECO:0007669"/>
    <property type="project" value="UniProtKB-KW"/>
</dbReference>
<dbReference type="PANTHER" id="PTHR43272:SF33">
    <property type="entry name" value="AMP-BINDING DOMAIN-CONTAINING PROTEIN-RELATED"/>
    <property type="match status" value="1"/>
</dbReference>
<proteinExistence type="predicted"/>
<dbReference type="RefSeq" id="WP_186640258.1">
    <property type="nucleotide sequence ID" value="NZ_JACOAF010000041.1"/>
</dbReference>
<dbReference type="EMBL" id="JACOAF010000041">
    <property type="protein sequence ID" value="MBC3541412.1"/>
    <property type="molecule type" value="Genomic_DNA"/>
</dbReference>
<keyword evidence="4" id="KW-0436">Ligase</keyword>
<accession>A0ABR6VW47</accession>